<organism evidence="1 2">
    <name type="scientific">Clunio marinus</name>
    <dbReference type="NCBI Taxonomy" id="568069"/>
    <lineage>
        <taxon>Eukaryota</taxon>
        <taxon>Metazoa</taxon>
        <taxon>Ecdysozoa</taxon>
        <taxon>Arthropoda</taxon>
        <taxon>Hexapoda</taxon>
        <taxon>Insecta</taxon>
        <taxon>Pterygota</taxon>
        <taxon>Neoptera</taxon>
        <taxon>Endopterygota</taxon>
        <taxon>Diptera</taxon>
        <taxon>Nematocera</taxon>
        <taxon>Chironomoidea</taxon>
        <taxon>Chironomidae</taxon>
        <taxon>Clunio</taxon>
    </lineage>
</organism>
<evidence type="ECO:0000313" key="2">
    <source>
        <dbReference type="Proteomes" id="UP000183832"/>
    </source>
</evidence>
<sequence>MCFSEVRNRIEIANEEFHCMAFLIFPHICAIQRLMMGKLSNKVIKFEESSKESSLWVCADELRDKNEALRKLLVKLTQSTCVTRQLSTQLV</sequence>
<reference evidence="1 2" key="1">
    <citation type="submission" date="2015-04" db="EMBL/GenBank/DDBJ databases">
        <authorList>
            <person name="Syromyatnikov M.Y."/>
            <person name="Popov V.N."/>
        </authorList>
    </citation>
    <scope>NUCLEOTIDE SEQUENCE [LARGE SCALE GENOMIC DNA]</scope>
</reference>
<dbReference type="EMBL" id="CVRI01000038">
    <property type="protein sequence ID" value="CRK94117.1"/>
    <property type="molecule type" value="Genomic_DNA"/>
</dbReference>
<proteinExistence type="predicted"/>
<keyword evidence="2" id="KW-1185">Reference proteome</keyword>
<dbReference type="AlphaFoldDB" id="A0A1J1I1F8"/>
<accession>A0A1J1I1F8</accession>
<protein>
    <submittedName>
        <fullName evidence="1">CLUMA_CG007640, isoform A</fullName>
    </submittedName>
</protein>
<evidence type="ECO:0000313" key="1">
    <source>
        <dbReference type="EMBL" id="CRK94117.1"/>
    </source>
</evidence>
<name>A0A1J1I1F8_9DIPT</name>
<dbReference type="Proteomes" id="UP000183832">
    <property type="component" value="Unassembled WGS sequence"/>
</dbReference>
<gene>
    <name evidence="1" type="ORF">CLUMA_CG007640</name>
</gene>